<keyword evidence="2" id="KW-0479">Metal-binding</keyword>
<dbReference type="GO" id="GO:0006508">
    <property type="term" value="P:proteolysis"/>
    <property type="evidence" value="ECO:0007669"/>
    <property type="project" value="UniProtKB-KW"/>
</dbReference>
<gene>
    <name evidence="7" type="ORF">CBW65_14960</name>
</gene>
<sequence length="190" mass="20416">MLSKKFVGVTLAVGMLAFTSGAAVAALSGSSAFFGGGLTAAKIGNMSYWESSTVSANGYATYASDARNDWQGISNADVDYSNASSESTATIRSYAGNYGLDYAGRIVPYSGGREASTNSTWDMVQIILNDYYMDSYGYSNANRHKTTIHEFGHSLGLVHQDSATDSVMKQGLYTYTNPTSLDVSNIQWKY</sequence>
<dbReference type="Gene3D" id="3.40.390.10">
    <property type="entry name" value="Collagenase (Catalytic Domain)"/>
    <property type="match status" value="1"/>
</dbReference>
<evidence type="ECO:0000259" key="6">
    <source>
        <dbReference type="Pfam" id="PF00413"/>
    </source>
</evidence>
<feature type="chain" id="PRO_5039258958" description="Peptidase M10 metallopeptidase domain-containing protein" evidence="5">
    <location>
        <begin position="26"/>
        <end position="190"/>
    </location>
</feature>
<keyword evidence="5" id="KW-0732">Signal</keyword>
<dbReference type="EMBL" id="CP021434">
    <property type="protein sequence ID" value="ARU62156.1"/>
    <property type="molecule type" value="Genomic_DNA"/>
</dbReference>
<keyword evidence="3" id="KW-0378">Hydrolase</keyword>
<dbReference type="Proteomes" id="UP000195437">
    <property type="component" value="Chromosome"/>
</dbReference>
<dbReference type="KEGG" id="tum:CBW65_14960"/>
<dbReference type="GO" id="GO:0004222">
    <property type="term" value="F:metalloendopeptidase activity"/>
    <property type="evidence" value="ECO:0007669"/>
    <property type="project" value="InterPro"/>
</dbReference>
<keyword evidence="1" id="KW-0645">Protease</keyword>
<protein>
    <recommendedName>
        <fullName evidence="6">Peptidase M10 metallopeptidase domain-containing protein</fullName>
    </recommendedName>
</protein>
<evidence type="ECO:0000313" key="8">
    <source>
        <dbReference type="Proteomes" id="UP000195437"/>
    </source>
</evidence>
<name>A0A1Y0IQN8_9BACL</name>
<feature type="domain" description="Peptidase M10 metallopeptidase" evidence="6">
    <location>
        <begin position="127"/>
        <end position="181"/>
    </location>
</feature>
<dbReference type="InterPro" id="IPR001818">
    <property type="entry name" value="Pept_M10_metallopeptidase"/>
</dbReference>
<dbReference type="OrthoDB" id="3669864at2"/>
<dbReference type="AlphaFoldDB" id="A0A1Y0IQN8"/>
<dbReference type="InterPro" id="IPR024079">
    <property type="entry name" value="MetalloPept_cat_dom_sf"/>
</dbReference>
<accession>A0A1Y0IQN8</accession>
<feature type="signal peptide" evidence="5">
    <location>
        <begin position="1"/>
        <end position="25"/>
    </location>
</feature>
<evidence type="ECO:0000313" key="7">
    <source>
        <dbReference type="EMBL" id="ARU62156.1"/>
    </source>
</evidence>
<dbReference type="SUPFAM" id="SSF55486">
    <property type="entry name" value="Metalloproteases ('zincins'), catalytic domain"/>
    <property type="match status" value="1"/>
</dbReference>
<evidence type="ECO:0000256" key="4">
    <source>
        <dbReference type="ARBA" id="ARBA00022833"/>
    </source>
</evidence>
<evidence type="ECO:0000256" key="3">
    <source>
        <dbReference type="ARBA" id="ARBA00022801"/>
    </source>
</evidence>
<evidence type="ECO:0000256" key="1">
    <source>
        <dbReference type="ARBA" id="ARBA00022670"/>
    </source>
</evidence>
<organism evidence="7 8">
    <name type="scientific">Tumebacillus avium</name>
    <dbReference type="NCBI Taxonomy" id="1903704"/>
    <lineage>
        <taxon>Bacteria</taxon>
        <taxon>Bacillati</taxon>
        <taxon>Bacillota</taxon>
        <taxon>Bacilli</taxon>
        <taxon>Bacillales</taxon>
        <taxon>Alicyclobacillaceae</taxon>
        <taxon>Tumebacillus</taxon>
    </lineage>
</organism>
<dbReference type="GO" id="GO:0031012">
    <property type="term" value="C:extracellular matrix"/>
    <property type="evidence" value="ECO:0007669"/>
    <property type="project" value="InterPro"/>
</dbReference>
<evidence type="ECO:0000256" key="5">
    <source>
        <dbReference type="SAM" id="SignalP"/>
    </source>
</evidence>
<dbReference type="GO" id="GO:0008270">
    <property type="term" value="F:zinc ion binding"/>
    <property type="evidence" value="ECO:0007669"/>
    <property type="project" value="InterPro"/>
</dbReference>
<dbReference type="RefSeq" id="WP_087457518.1">
    <property type="nucleotide sequence ID" value="NZ_CP021434.1"/>
</dbReference>
<keyword evidence="8" id="KW-1185">Reference proteome</keyword>
<evidence type="ECO:0000256" key="2">
    <source>
        <dbReference type="ARBA" id="ARBA00022723"/>
    </source>
</evidence>
<dbReference type="Pfam" id="PF00413">
    <property type="entry name" value="Peptidase_M10"/>
    <property type="match status" value="1"/>
</dbReference>
<proteinExistence type="predicted"/>
<keyword evidence="4" id="KW-0862">Zinc</keyword>
<reference evidence="8" key="1">
    <citation type="submission" date="2017-05" db="EMBL/GenBank/DDBJ databases">
        <authorList>
            <person name="Sung H."/>
        </authorList>
    </citation>
    <scope>NUCLEOTIDE SEQUENCE [LARGE SCALE GENOMIC DNA]</scope>
    <source>
        <strain evidence="8">AR23208</strain>
    </source>
</reference>